<evidence type="ECO:0000313" key="1">
    <source>
        <dbReference type="EMBL" id="KZL90692.1"/>
    </source>
</evidence>
<proteinExistence type="predicted"/>
<dbReference type="PATRIC" id="fig|1121326.3.peg.3636"/>
<dbReference type="Proteomes" id="UP000076603">
    <property type="component" value="Unassembled WGS sequence"/>
</dbReference>
<dbReference type="RefSeq" id="WP_278330905.1">
    <property type="nucleotide sequence ID" value="NZ_FQXL01000028.1"/>
</dbReference>
<keyword evidence="2" id="KW-1185">Reference proteome</keyword>
<protein>
    <submittedName>
        <fullName evidence="1">Uncharacterized protein</fullName>
    </submittedName>
</protein>
<organism evidence="1 2">
    <name type="scientific">Clostridium magnum DSM 2767</name>
    <dbReference type="NCBI Taxonomy" id="1121326"/>
    <lineage>
        <taxon>Bacteria</taxon>
        <taxon>Bacillati</taxon>
        <taxon>Bacillota</taxon>
        <taxon>Clostridia</taxon>
        <taxon>Eubacteriales</taxon>
        <taxon>Clostridiaceae</taxon>
        <taxon>Clostridium</taxon>
    </lineage>
</organism>
<reference evidence="1 2" key="1">
    <citation type="submission" date="2016-04" db="EMBL/GenBank/DDBJ databases">
        <title>Genome sequence of Clostridium magnum DSM 2767.</title>
        <authorList>
            <person name="Poehlein A."/>
            <person name="Uhlig R."/>
            <person name="Fischer R."/>
            <person name="Bahl H."/>
            <person name="Daniel R."/>
        </authorList>
    </citation>
    <scope>NUCLEOTIDE SEQUENCE [LARGE SCALE GENOMIC DNA]</scope>
    <source>
        <strain evidence="1 2">DSM 2767</strain>
    </source>
</reference>
<gene>
    <name evidence="1" type="ORF">CLMAG_35930</name>
</gene>
<comment type="caution">
    <text evidence="1">The sequence shown here is derived from an EMBL/GenBank/DDBJ whole genome shotgun (WGS) entry which is preliminary data.</text>
</comment>
<sequence>MKEILIILDIMTIIITLALCKASSRADKMIENINEFNISVK</sequence>
<dbReference type="EMBL" id="LWAE01000004">
    <property type="protein sequence ID" value="KZL90692.1"/>
    <property type="molecule type" value="Genomic_DNA"/>
</dbReference>
<evidence type="ECO:0000313" key="2">
    <source>
        <dbReference type="Proteomes" id="UP000076603"/>
    </source>
</evidence>
<name>A0A161YJP3_9CLOT</name>
<accession>A0A161YJP3</accession>
<dbReference type="AlphaFoldDB" id="A0A161YJP3"/>